<reference evidence="3" key="1">
    <citation type="submission" date="2017-05" db="EMBL/GenBank/DDBJ databases">
        <authorList>
            <person name="Ray J."/>
            <person name="Price M."/>
            <person name="Deutschbauer A."/>
        </authorList>
    </citation>
    <scope>NUCLEOTIDE SEQUENCE [LARGE SCALE GENOMIC DNA]</scope>
    <source>
        <strain evidence="3">DSM 19842</strain>
    </source>
</reference>
<evidence type="ECO:0000313" key="2">
    <source>
        <dbReference type="EMBL" id="ARS37318.1"/>
    </source>
</evidence>
<evidence type="ECO:0000259" key="1">
    <source>
        <dbReference type="PROSITE" id="PS51186"/>
    </source>
</evidence>
<dbReference type="RefSeq" id="WP_025608963.1">
    <property type="nucleotide sequence ID" value="NZ_CP021235.1"/>
</dbReference>
<dbReference type="AlphaFoldDB" id="A0A1X9YWS6"/>
<dbReference type="PANTHER" id="PTHR43792:SF13">
    <property type="entry name" value="ACETYLTRANSFERASE"/>
    <property type="match status" value="1"/>
</dbReference>
<dbReference type="EMBL" id="CP021235">
    <property type="protein sequence ID" value="ARS37318.1"/>
    <property type="molecule type" value="Genomic_DNA"/>
</dbReference>
<name>A0A1X9YWS6_9BACT</name>
<keyword evidence="3" id="KW-1185">Reference proteome</keyword>
<dbReference type="PROSITE" id="PS51186">
    <property type="entry name" value="GNAT"/>
    <property type="match status" value="1"/>
</dbReference>
<accession>A0A1X9YWS6</accession>
<dbReference type="Pfam" id="PF13302">
    <property type="entry name" value="Acetyltransf_3"/>
    <property type="match status" value="1"/>
</dbReference>
<gene>
    <name evidence="2" type="ORF">CA264_18875</name>
</gene>
<keyword evidence="2" id="KW-0808">Transferase</keyword>
<dbReference type="GO" id="GO:0016747">
    <property type="term" value="F:acyltransferase activity, transferring groups other than amino-acyl groups"/>
    <property type="evidence" value="ECO:0007669"/>
    <property type="project" value="InterPro"/>
</dbReference>
<protein>
    <submittedName>
        <fullName evidence="2">N-acetyltransferase</fullName>
    </submittedName>
</protein>
<dbReference type="Proteomes" id="UP000266292">
    <property type="component" value="Chromosome"/>
</dbReference>
<dbReference type="InterPro" id="IPR000182">
    <property type="entry name" value="GNAT_dom"/>
</dbReference>
<dbReference type="STRING" id="709015.GCA_000472485_03809"/>
<dbReference type="PANTHER" id="PTHR43792">
    <property type="entry name" value="GNAT FAMILY, PUTATIVE (AFU_ORTHOLOGUE AFUA_3G00765)-RELATED-RELATED"/>
    <property type="match status" value="1"/>
</dbReference>
<organism evidence="2 3">
    <name type="scientific">Pontibacter actiniarum</name>
    <dbReference type="NCBI Taxonomy" id="323450"/>
    <lineage>
        <taxon>Bacteria</taxon>
        <taxon>Pseudomonadati</taxon>
        <taxon>Bacteroidota</taxon>
        <taxon>Cytophagia</taxon>
        <taxon>Cytophagales</taxon>
        <taxon>Hymenobacteraceae</taxon>
        <taxon>Pontibacter</taxon>
    </lineage>
</organism>
<dbReference type="KEGG" id="pact:CA264_18875"/>
<feature type="domain" description="N-acetyltransferase" evidence="1">
    <location>
        <begin position="11"/>
        <end position="172"/>
    </location>
</feature>
<dbReference type="Gene3D" id="3.40.630.30">
    <property type="match status" value="1"/>
</dbReference>
<dbReference type="SUPFAM" id="SSF55729">
    <property type="entry name" value="Acyl-CoA N-acyltransferases (Nat)"/>
    <property type="match status" value="1"/>
</dbReference>
<proteinExistence type="predicted"/>
<dbReference type="InterPro" id="IPR016181">
    <property type="entry name" value="Acyl_CoA_acyltransferase"/>
</dbReference>
<dbReference type="OrthoDB" id="9811523at2"/>
<evidence type="ECO:0000313" key="3">
    <source>
        <dbReference type="Proteomes" id="UP000266292"/>
    </source>
</evidence>
<dbReference type="InterPro" id="IPR051531">
    <property type="entry name" value="N-acetyltransferase"/>
</dbReference>
<sequence length="176" mass="19407">MQPQNIQTDRLILVPFTLAVADALLRGEVSILRKVGLQPTPSWPDQEAIETLPKIIRNLKLVQEPTGFESWMVVRRSDKTVIGDAGFKGLPNADGEVDIGYAIIEQEHQKGYGLEVAKGLADWACQQPGVKAITAKCLRHNAPSVRILKKLGMQEAGGDEQLIYWRMPTTAPTPQV</sequence>